<dbReference type="InterPro" id="IPR036047">
    <property type="entry name" value="F-box-like_dom_sf"/>
</dbReference>
<feature type="non-terminal residue" evidence="1">
    <location>
        <position position="1"/>
    </location>
</feature>
<dbReference type="AlphaFoldDB" id="A0A2A9NH48"/>
<name>A0A2A9NH48_9AGAR</name>
<dbReference type="Proteomes" id="UP000242287">
    <property type="component" value="Unassembled WGS sequence"/>
</dbReference>
<gene>
    <name evidence="1" type="ORF">AMATHDRAFT_128921</name>
</gene>
<proteinExistence type="predicted"/>
<feature type="non-terminal residue" evidence="1">
    <location>
        <position position="102"/>
    </location>
</feature>
<evidence type="ECO:0000313" key="1">
    <source>
        <dbReference type="EMBL" id="PFH47042.1"/>
    </source>
</evidence>
<keyword evidence="2" id="KW-1185">Reference proteome</keyword>
<accession>A0A2A9NH48</accession>
<organism evidence="1 2">
    <name type="scientific">Amanita thiersii Skay4041</name>
    <dbReference type="NCBI Taxonomy" id="703135"/>
    <lineage>
        <taxon>Eukaryota</taxon>
        <taxon>Fungi</taxon>
        <taxon>Dikarya</taxon>
        <taxon>Basidiomycota</taxon>
        <taxon>Agaricomycotina</taxon>
        <taxon>Agaricomycetes</taxon>
        <taxon>Agaricomycetidae</taxon>
        <taxon>Agaricales</taxon>
        <taxon>Pluteineae</taxon>
        <taxon>Amanitaceae</taxon>
        <taxon>Amanita</taxon>
    </lineage>
</organism>
<dbReference type="STRING" id="703135.A0A2A9NH48"/>
<protein>
    <submittedName>
        <fullName evidence="1">Uncharacterized protein</fullName>
    </submittedName>
</protein>
<evidence type="ECO:0000313" key="2">
    <source>
        <dbReference type="Proteomes" id="UP000242287"/>
    </source>
</evidence>
<dbReference type="Gene3D" id="1.20.1280.50">
    <property type="match status" value="1"/>
</dbReference>
<dbReference type="OrthoDB" id="3248197at2759"/>
<dbReference type="SUPFAM" id="SSF81383">
    <property type="entry name" value="F-box domain"/>
    <property type="match status" value="1"/>
</dbReference>
<sequence length="102" mass="11910">IQRSIADGQDKLWQVEHEIMQYNSILGRLMERKKELEQDLTYKRALISPIRGLPPEILMQIFLEYCLPGELVQKDVTGRSPVVLSQVCRHWRAVAHACQPLW</sequence>
<dbReference type="EMBL" id="KZ302139">
    <property type="protein sequence ID" value="PFH47042.1"/>
    <property type="molecule type" value="Genomic_DNA"/>
</dbReference>
<reference evidence="1 2" key="1">
    <citation type="submission" date="2014-02" db="EMBL/GenBank/DDBJ databases">
        <title>Transposable element dynamics among asymbiotic and ectomycorrhizal Amanita fungi.</title>
        <authorList>
            <consortium name="DOE Joint Genome Institute"/>
            <person name="Hess J."/>
            <person name="Skrede I."/>
            <person name="Wolfe B."/>
            <person name="LaButti K."/>
            <person name="Ohm R.A."/>
            <person name="Grigoriev I.V."/>
            <person name="Pringle A."/>
        </authorList>
    </citation>
    <scope>NUCLEOTIDE SEQUENCE [LARGE SCALE GENOMIC DNA]</scope>
    <source>
        <strain evidence="1 2">SKay4041</strain>
    </source>
</reference>